<keyword evidence="2" id="KW-1185">Reference proteome</keyword>
<organism evidence="1 2">
    <name type="scientific">Nostoc spongiaeforme FACHB-130</name>
    <dbReference type="NCBI Taxonomy" id="1357510"/>
    <lineage>
        <taxon>Bacteria</taxon>
        <taxon>Bacillati</taxon>
        <taxon>Cyanobacteriota</taxon>
        <taxon>Cyanophyceae</taxon>
        <taxon>Nostocales</taxon>
        <taxon>Nostocaceae</taxon>
        <taxon>Nostoc</taxon>
    </lineage>
</organism>
<dbReference type="EMBL" id="JACJTB010000085">
    <property type="protein sequence ID" value="MBD2598607.1"/>
    <property type="molecule type" value="Genomic_DNA"/>
</dbReference>
<dbReference type="Proteomes" id="UP000603457">
    <property type="component" value="Unassembled WGS sequence"/>
</dbReference>
<accession>A0ABR8G5T0</accession>
<comment type="caution">
    <text evidence="1">The sequence shown here is derived from an EMBL/GenBank/DDBJ whole genome shotgun (WGS) entry which is preliminary data.</text>
</comment>
<proteinExistence type="predicted"/>
<gene>
    <name evidence="1" type="ORF">H6G74_30560</name>
</gene>
<sequence>MLVLLIPKNQVHTKSNSYFDGEFDAAIGLPPQSYSGDYWQGYLNKVTETGNTAF</sequence>
<dbReference type="RefSeq" id="WP_190971236.1">
    <property type="nucleotide sequence ID" value="NZ_JACJTB010000085.1"/>
</dbReference>
<reference evidence="1 2" key="1">
    <citation type="journal article" date="2020" name="ISME J.">
        <title>Comparative genomics reveals insights into cyanobacterial evolution and habitat adaptation.</title>
        <authorList>
            <person name="Chen M.Y."/>
            <person name="Teng W.K."/>
            <person name="Zhao L."/>
            <person name="Hu C.X."/>
            <person name="Zhou Y.K."/>
            <person name="Han B.P."/>
            <person name="Song L.R."/>
            <person name="Shu W.S."/>
        </authorList>
    </citation>
    <scope>NUCLEOTIDE SEQUENCE [LARGE SCALE GENOMIC DNA]</scope>
    <source>
        <strain evidence="1 2">FACHB-130</strain>
    </source>
</reference>
<evidence type="ECO:0000313" key="2">
    <source>
        <dbReference type="Proteomes" id="UP000603457"/>
    </source>
</evidence>
<evidence type="ECO:0000313" key="1">
    <source>
        <dbReference type="EMBL" id="MBD2598607.1"/>
    </source>
</evidence>
<protein>
    <submittedName>
        <fullName evidence="1">Uncharacterized protein</fullName>
    </submittedName>
</protein>
<name>A0ABR8G5T0_9NOSO</name>